<feature type="chain" id="PRO_5039742960" description="Carboxylic ester hydrolase" evidence="3">
    <location>
        <begin position="20"/>
        <end position="505"/>
    </location>
</feature>
<accession>A0A853B811</accession>
<dbReference type="Proteomes" id="UP000549616">
    <property type="component" value="Unassembled WGS sequence"/>
</dbReference>
<organism evidence="5 6">
    <name type="scientific">Amycolatopsis endophytica</name>
    <dbReference type="NCBI Taxonomy" id="860233"/>
    <lineage>
        <taxon>Bacteria</taxon>
        <taxon>Bacillati</taxon>
        <taxon>Actinomycetota</taxon>
        <taxon>Actinomycetes</taxon>
        <taxon>Pseudonocardiales</taxon>
        <taxon>Pseudonocardiaceae</taxon>
        <taxon>Amycolatopsis</taxon>
    </lineage>
</organism>
<keyword evidence="3" id="KW-0732">Signal</keyword>
<dbReference type="AlphaFoldDB" id="A0A853B811"/>
<dbReference type="InterPro" id="IPR002018">
    <property type="entry name" value="CarbesteraseB"/>
</dbReference>
<dbReference type="InterPro" id="IPR029058">
    <property type="entry name" value="AB_hydrolase_fold"/>
</dbReference>
<dbReference type="PANTHER" id="PTHR11559">
    <property type="entry name" value="CARBOXYLESTERASE"/>
    <property type="match status" value="1"/>
</dbReference>
<proteinExistence type="inferred from homology"/>
<evidence type="ECO:0000259" key="4">
    <source>
        <dbReference type="Pfam" id="PF00135"/>
    </source>
</evidence>
<dbReference type="EMBL" id="JACCFK010000001">
    <property type="protein sequence ID" value="NYI90912.1"/>
    <property type="molecule type" value="Genomic_DNA"/>
</dbReference>
<name>A0A853B811_9PSEU</name>
<evidence type="ECO:0000256" key="2">
    <source>
        <dbReference type="ARBA" id="ARBA00022801"/>
    </source>
</evidence>
<evidence type="ECO:0000256" key="3">
    <source>
        <dbReference type="RuleBase" id="RU361235"/>
    </source>
</evidence>
<dbReference type="InterPro" id="IPR019826">
    <property type="entry name" value="Carboxylesterase_B_AS"/>
</dbReference>
<dbReference type="Pfam" id="PF00135">
    <property type="entry name" value="COesterase"/>
    <property type="match status" value="1"/>
</dbReference>
<sequence length="505" mass="51919">MKRCVLLLAFVLVACGAPAPEPVASADVVSLSDGRVRGSAGAGARLFEGIPYAAAPVGDLRWRPPQPVRAWSGVRDATAPGARCPQPGAKGSEDCLFLNVTTPAAAGGGRPVLVWLHGGAFLGGSGDEYDARELATRGDLVVVTLNYRLGALGWLAHPALAHEGGAGNFGLLDQQAALQWVRDNIAAFGGDPARVTLAGESAGAMSVCDHLVAPGSAGLFRAAIIQSGPCQAHASAGAAVAASTAYAANLGCGDPAAVAECLRDLPFAALLTAPRYYDLAGVPVAGPVTGGALLPANPLDAMETGAATRVPVLLGVTRDEFTLFLAQQYAATGKTVTAADYPSSLAEVFGARAPEVSAEYPLAAHDDSAPRALAAALTDAFFACTARDMADSLSRTGPVYAYEFDDPQAPVPDSLSSTPFPLGAAHSLELSYLFGDGGSFDEGQRRLSAEMVADWTSFVRTGAPTAGWPRYDPVHEQVRALLPGGAAMQEDFAAIHHCAFWAARQ</sequence>
<keyword evidence="6" id="KW-1185">Reference proteome</keyword>
<feature type="signal peptide" evidence="3">
    <location>
        <begin position="1"/>
        <end position="19"/>
    </location>
</feature>
<dbReference type="GO" id="GO:0016787">
    <property type="term" value="F:hydrolase activity"/>
    <property type="evidence" value="ECO:0007669"/>
    <property type="project" value="UniProtKB-KW"/>
</dbReference>
<comment type="similarity">
    <text evidence="1 3">Belongs to the type-B carboxylesterase/lipase family.</text>
</comment>
<dbReference type="Gene3D" id="3.40.50.1820">
    <property type="entry name" value="alpha/beta hydrolase"/>
    <property type="match status" value="1"/>
</dbReference>
<feature type="domain" description="Carboxylesterase type B" evidence="4">
    <location>
        <begin position="27"/>
        <end position="501"/>
    </location>
</feature>
<comment type="caution">
    <text evidence="5">The sequence shown here is derived from an EMBL/GenBank/DDBJ whole genome shotgun (WGS) entry which is preliminary data.</text>
</comment>
<dbReference type="SUPFAM" id="SSF53474">
    <property type="entry name" value="alpha/beta-Hydrolases"/>
    <property type="match status" value="1"/>
</dbReference>
<reference evidence="5 6" key="1">
    <citation type="submission" date="2020-07" db="EMBL/GenBank/DDBJ databases">
        <title>Sequencing the genomes of 1000 actinobacteria strains.</title>
        <authorList>
            <person name="Klenk H.-P."/>
        </authorList>
    </citation>
    <scope>NUCLEOTIDE SEQUENCE [LARGE SCALE GENOMIC DNA]</scope>
    <source>
        <strain evidence="5 6">DSM 104006</strain>
    </source>
</reference>
<dbReference type="PROSITE" id="PS51257">
    <property type="entry name" value="PROKAR_LIPOPROTEIN"/>
    <property type="match status" value="1"/>
</dbReference>
<dbReference type="EC" id="3.1.1.-" evidence="3"/>
<dbReference type="PROSITE" id="PS00122">
    <property type="entry name" value="CARBOXYLESTERASE_B_1"/>
    <property type="match status" value="1"/>
</dbReference>
<evidence type="ECO:0000313" key="5">
    <source>
        <dbReference type="EMBL" id="NYI90912.1"/>
    </source>
</evidence>
<protein>
    <recommendedName>
        <fullName evidence="3">Carboxylic ester hydrolase</fullName>
        <ecNumber evidence="3">3.1.1.-</ecNumber>
    </recommendedName>
</protein>
<dbReference type="RefSeq" id="WP_179774867.1">
    <property type="nucleotide sequence ID" value="NZ_JACCFK010000001.1"/>
</dbReference>
<keyword evidence="2 3" id="KW-0378">Hydrolase</keyword>
<dbReference type="InterPro" id="IPR050309">
    <property type="entry name" value="Type-B_Carboxylest/Lipase"/>
</dbReference>
<evidence type="ECO:0000256" key="1">
    <source>
        <dbReference type="ARBA" id="ARBA00005964"/>
    </source>
</evidence>
<gene>
    <name evidence="5" type="ORF">HNR02_004235</name>
</gene>
<evidence type="ECO:0000313" key="6">
    <source>
        <dbReference type="Proteomes" id="UP000549616"/>
    </source>
</evidence>